<accession>A0AAU9TJT2</accession>
<gene>
    <name evidence="1" type="ORF">EEDITHA_LOCUS2220</name>
</gene>
<dbReference type="EMBL" id="CAKOGL010000004">
    <property type="protein sequence ID" value="CAH2085777.1"/>
    <property type="molecule type" value="Genomic_DNA"/>
</dbReference>
<evidence type="ECO:0008006" key="3">
    <source>
        <dbReference type="Google" id="ProtNLM"/>
    </source>
</evidence>
<evidence type="ECO:0000313" key="2">
    <source>
        <dbReference type="Proteomes" id="UP001153954"/>
    </source>
</evidence>
<dbReference type="AlphaFoldDB" id="A0AAU9TJT2"/>
<sequence length="100" mass="11602">MYPYKEMELVVLFLTDMQELDNAEIVEITMVSGKKFQKLQGYTYGSTVRLKSSMRYRCTQGCGVYLYKSFDGHLMDPVPVHNHPPPRLYLTSSGHYMALR</sequence>
<proteinExistence type="predicted"/>
<dbReference type="Proteomes" id="UP001153954">
    <property type="component" value="Unassembled WGS sequence"/>
</dbReference>
<comment type="caution">
    <text evidence="1">The sequence shown here is derived from an EMBL/GenBank/DDBJ whole genome shotgun (WGS) entry which is preliminary data.</text>
</comment>
<keyword evidence="2" id="KW-1185">Reference proteome</keyword>
<name>A0AAU9TJT2_EUPED</name>
<protein>
    <recommendedName>
        <fullName evidence="3">FLYWCH-type domain-containing protein</fullName>
    </recommendedName>
</protein>
<reference evidence="1" key="1">
    <citation type="submission" date="2022-03" db="EMBL/GenBank/DDBJ databases">
        <authorList>
            <person name="Tunstrom K."/>
        </authorList>
    </citation>
    <scope>NUCLEOTIDE SEQUENCE</scope>
</reference>
<evidence type="ECO:0000313" key="1">
    <source>
        <dbReference type="EMBL" id="CAH2085777.1"/>
    </source>
</evidence>
<organism evidence="1 2">
    <name type="scientific">Euphydryas editha</name>
    <name type="common">Edith's checkerspot</name>
    <dbReference type="NCBI Taxonomy" id="104508"/>
    <lineage>
        <taxon>Eukaryota</taxon>
        <taxon>Metazoa</taxon>
        <taxon>Ecdysozoa</taxon>
        <taxon>Arthropoda</taxon>
        <taxon>Hexapoda</taxon>
        <taxon>Insecta</taxon>
        <taxon>Pterygota</taxon>
        <taxon>Neoptera</taxon>
        <taxon>Endopterygota</taxon>
        <taxon>Lepidoptera</taxon>
        <taxon>Glossata</taxon>
        <taxon>Ditrysia</taxon>
        <taxon>Papilionoidea</taxon>
        <taxon>Nymphalidae</taxon>
        <taxon>Nymphalinae</taxon>
        <taxon>Euphydryas</taxon>
    </lineage>
</organism>